<proteinExistence type="predicted"/>
<keyword evidence="3" id="KW-1185">Reference proteome</keyword>
<name>A0A3S1BU15_ELYCH</name>
<dbReference type="PANTHER" id="PTHR19303">
    <property type="entry name" value="TRANSPOSON"/>
    <property type="match status" value="1"/>
</dbReference>
<dbReference type="Proteomes" id="UP000271974">
    <property type="component" value="Unassembled WGS sequence"/>
</dbReference>
<reference evidence="2 3" key="1">
    <citation type="submission" date="2019-01" db="EMBL/GenBank/DDBJ databases">
        <title>A draft genome assembly of the solar-powered sea slug Elysia chlorotica.</title>
        <authorList>
            <person name="Cai H."/>
            <person name="Li Q."/>
            <person name="Fang X."/>
            <person name="Li J."/>
            <person name="Curtis N.E."/>
            <person name="Altenburger A."/>
            <person name="Shibata T."/>
            <person name="Feng M."/>
            <person name="Maeda T."/>
            <person name="Schwartz J.A."/>
            <person name="Shigenobu S."/>
            <person name="Lundholm N."/>
            <person name="Nishiyama T."/>
            <person name="Yang H."/>
            <person name="Hasebe M."/>
            <person name="Li S."/>
            <person name="Pierce S.K."/>
            <person name="Wang J."/>
        </authorList>
    </citation>
    <scope>NUCLEOTIDE SEQUENCE [LARGE SCALE GENOMIC DNA]</scope>
    <source>
        <strain evidence="2">EC2010</strain>
        <tissue evidence="2">Whole organism of an adult</tissue>
    </source>
</reference>
<dbReference type="GO" id="GO:0003677">
    <property type="term" value="F:DNA binding"/>
    <property type="evidence" value="ECO:0007669"/>
    <property type="project" value="TreeGrafter"/>
</dbReference>
<dbReference type="EMBL" id="RQTK01000014">
    <property type="protein sequence ID" value="RUS91308.1"/>
    <property type="molecule type" value="Genomic_DNA"/>
</dbReference>
<dbReference type="Pfam" id="PF03184">
    <property type="entry name" value="DDE_1"/>
    <property type="match status" value="1"/>
</dbReference>
<dbReference type="InterPro" id="IPR050863">
    <property type="entry name" value="CenT-Element_Derived"/>
</dbReference>
<dbReference type="STRING" id="188477.A0A3S1BU15"/>
<comment type="caution">
    <text evidence="2">The sequence shown here is derived from an EMBL/GenBank/DDBJ whole genome shotgun (WGS) entry which is preliminary data.</text>
</comment>
<feature type="domain" description="DDE-1" evidence="1">
    <location>
        <begin position="38"/>
        <end position="164"/>
    </location>
</feature>
<evidence type="ECO:0000313" key="2">
    <source>
        <dbReference type="EMBL" id="RUS91308.1"/>
    </source>
</evidence>
<protein>
    <recommendedName>
        <fullName evidence="1">DDE-1 domain-containing protein</fullName>
    </recommendedName>
</protein>
<accession>A0A3S1BU15</accession>
<gene>
    <name evidence="2" type="ORF">EGW08_000922</name>
</gene>
<dbReference type="OrthoDB" id="6135214at2759"/>
<sequence>MVYPRRISSTMTRQTWRKRLIFKRGIRYPERVMNSTKTSTSLMLAGTAAGEILPVYVVYKSEHLWSTWIEGGPHKARFNRSKSGWFDQVCFVDWFRSIALPYCRGLEGKKVLMGDNLSSRNEINVLEECERNNISFVCLPPNATHLLQPLDVANFGPMKATCLSCQTRAITSKWASKSVASILLTNRLPQESNEAVNNSVSEVFTEHLSQLGHHLRSHIGISVGTGDCGCIIHLVHIAAKKGSAELGPIEEALVDIYYYFKKRANRQNNFAETSSYV</sequence>
<organism evidence="2 3">
    <name type="scientific">Elysia chlorotica</name>
    <name type="common">Eastern emerald elysia</name>
    <name type="synonym">Sea slug</name>
    <dbReference type="NCBI Taxonomy" id="188477"/>
    <lineage>
        <taxon>Eukaryota</taxon>
        <taxon>Metazoa</taxon>
        <taxon>Spiralia</taxon>
        <taxon>Lophotrochozoa</taxon>
        <taxon>Mollusca</taxon>
        <taxon>Gastropoda</taxon>
        <taxon>Heterobranchia</taxon>
        <taxon>Euthyneura</taxon>
        <taxon>Panpulmonata</taxon>
        <taxon>Sacoglossa</taxon>
        <taxon>Placobranchoidea</taxon>
        <taxon>Plakobranchidae</taxon>
        <taxon>Elysia</taxon>
    </lineage>
</organism>
<dbReference type="AlphaFoldDB" id="A0A3S1BU15"/>
<evidence type="ECO:0000313" key="3">
    <source>
        <dbReference type="Proteomes" id="UP000271974"/>
    </source>
</evidence>
<evidence type="ECO:0000259" key="1">
    <source>
        <dbReference type="Pfam" id="PF03184"/>
    </source>
</evidence>
<dbReference type="InterPro" id="IPR004875">
    <property type="entry name" value="DDE_SF_endonuclease_dom"/>
</dbReference>
<dbReference type="PANTHER" id="PTHR19303:SF74">
    <property type="entry name" value="POGO TRANSPOSABLE ELEMENT WITH KRAB DOMAIN"/>
    <property type="match status" value="1"/>
</dbReference>
<dbReference type="GO" id="GO:0005634">
    <property type="term" value="C:nucleus"/>
    <property type="evidence" value="ECO:0007669"/>
    <property type="project" value="TreeGrafter"/>
</dbReference>